<evidence type="ECO:0000259" key="3">
    <source>
        <dbReference type="PROSITE" id="PS51109"/>
    </source>
</evidence>
<comment type="caution">
    <text evidence="4">The sequence shown here is derived from an EMBL/GenBank/DDBJ whole genome shotgun (WGS) entry which is preliminary data.</text>
</comment>
<evidence type="ECO:0000313" key="5">
    <source>
        <dbReference type="Proteomes" id="UP000533476"/>
    </source>
</evidence>
<protein>
    <submittedName>
        <fullName evidence="4">Vanomycin resistance protein VanB</fullName>
    </submittedName>
</protein>
<dbReference type="SMART" id="SM01208">
    <property type="entry name" value="G5"/>
    <property type="match status" value="1"/>
</dbReference>
<dbReference type="Gene3D" id="2.20.230.10">
    <property type="entry name" value="Resuscitation-promoting factor rpfb"/>
    <property type="match status" value="1"/>
</dbReference>
<dbReference type="InterPro" id="IPR007391">
    <property type="entry name" value="Vancomycin_resist_VanW"/>
</dbReference>
<accession>A0A7Y0Q262</accession>
<evidence type="ECO:0000256" key="2">
    <source>
        <dbReference type="SAM" id="SignalP"/>
    </source>
</evidence>
<evidence type="ECO:0000256" key="1">
    <source>
        <dbReference type="ARBA" id="ARBA00022729"/>
    </source>
</evidence>
<dbReference type="InterPro" id="IPR052913">
    <property type="entry name" value="Glycopeptide_resist_protein"/>
</dbReference>
<keyword evidence="5" id="KW-1185">Reference proteome</keyword>
<dbReference type="Pfam" id="PF04294">
    <property type="entry name" value="VanW"/>
    <property type="match status" value="1"/>
</dbReference>
<dbReference type="InterPro" id="IPR011098">
    <property type="entry name" value="G5_dom"/>
</dbReference>
<evidence type="ECO:0000313" key="4">
    <source>
        <dbReference type="EMBL" id="NMP22848.1"/>
    </source>
</evidence>
<dbReference type="AlphaFoldDB" id="A0A7Y0Q262"/>
<dbReference type="PANTHER" id="PTHR35788">
    <property type="entry name" value="EXPORTED PROTEIN-RELATED"/>
    <property type="match status" value="1"/>
</dbReference>
<gene>
    <name evidence="4" type="ORF">HIJ39_10860</name>
</gene>
<sequence length="291" mass="31543">MRLWLLSLWLMMLPNAPAPSVLAPHGGALWAMAEKTPVDNPIVVSAVPGESEAKALKLPYLLASRTTNYNHATPSQAKNIELVAQRLNGTVVQPGQVFSYYRVVGPYTAENGYGWGRMFSGDRIVPSIGGGVCQGSSTLYSALLRTGLPVLERHQHGLTVPYLPPGEDATVAGTSLNFKFKNNRSTPILITAQAGNRHMTVAIWGATPGPEIVVKHQILAEYPFKTVTKINPRLRPGETKILAPGQKGVKVKNWLEQKTPTGTEIKNLGIDTYRPSPRVIEVGPKVTPEGE</sequence>
<keyword evidence="1 2" id="KW-0732">Signal</keyword>
<dbReference type="PANTHER" id="PTHR35788:SF1">
    <property type="entry name" value="EXPORTED PROTEIN"/>
    <property type="match status" value="1"/>
</dbReference>
<dbReference type="Proteomes" id="UP000533476">
    <property type="component" value="Unassembled WGS sequence"/>
</dbReference>
<name>A0A7Y0Q262_9FIRM</name>
<dbReference type="EMBL" id="JABBVZ010000032">
    <property type="protein sequence ID" value="NMP22848.1"/>
    <property type="molecule type" value="Genomic_DNA"/>
</dbReference>
<feature type="signal peptide" evidence="2">
    <location>
        <begin position="1"/>
        <end position="18"/>
    </location>
</feature>
<reference evidence="4 5" key="1">
    <citation type="submission" date="2020-04" db="EMBL/GenBank/DDBJ databases">
        <authorList>
            <person name="Zhang R."/>
            <person name="Schippers A."/>
        </authorList>
    </citation>
    <scope>NUCLEOTIDE SEQUENCE [LARGE SCALE GENOMIC DNA]</scope>
    <source>
        <strain evidence="4 5">DSM 109850</strain>
    </source>
</reference>
<feature type="chain" id="PRO_5031181443" evidence="2">
    <location>
        <begin position="19"/>
        <end position="291"/>
    </location>
</feature>
<dbReference type="Pfam" id="PF07501">
    <property type="entry name" value="G5"/>
    <property type="match status" value="1"/>
</dbReference>
<organism evidence="4 5">
    <name type="scientific">Sulfobacillus harzensis</name>
    <dbReference type="NCBI Taxonomy" id="2729629"/>
    <lineage>
        <taxon>Bacteria</taxon>
        <taxon>Bacillati</taxon>
        <taxon>Bacillota</taxon>
        <taxon>Clostridia</taxon>
        <taxon>Eubacteriales</taxon>
        <taxon>Clostridiales Family XVII. Incertae Sedis</taxon>
        <taxon>Sulfobacillus</taxon>
    </lineage>
</organism>
<feature type="domain" description="G5" evidence="3">
    <location>
        <begin position="208"/>
        <end position="286"/>
    </location>
</feature>
<dbReference type="PROSITE" id="PS51109">
    <property type="entry name" value="G5"/>
    <property type="match status" value="1"/>
</dbReference>
<proteinExistence type="predicted"/>